<keyword evidence="1" id="KW-0812">Transmembrane</keyword>
<comment type="caution">
    <text evidence="2">The sequence shown here is derived from an EMBL/GenBank/DDBJ whole genome shotgun (WGS) entry which is preliminary data.</text>
</comment>
<evidence type="ECO:0000313" key="3">
    <source>
        <dbReference type="Proteomes" id="UP001433268"/>
    </source>
</evidence>
<sequence length="66" mass="6944">MTSTPSTPTSGPTGLKPRGEINQQAVVVGFVGGILALSILVSIAALVWTRKKRRQQGPELRGPYGV</sequence>
<dbReference type="RefSeq" id="XP_066661446.1">
    <property type="nucleotide sequence ID" value="XM_066819258.1"/>
</dbReference>
<dbReference type="EMBL" id="JAQQWN010000010">
    <property type="protein sequence ID" value="KAK8062847.1"/>
    <property type="molecule type" value="Genomic_DNA"/>
</dbReference>
<evidence type="ECO:0000256" key="1">
    <source>
        <dbReference type="SAM" id="Phobius"/>
    </source>
</evidence>
<reference evidence="2 3" key="1">
    <citation type="submission" date="2023-01" db="EMBL/GenBank/DDBJ databases">
        <title>Analysis of 21 Apiospora genomes using comparative genomics revels a genus with tremendous synthesis potential of carbohydrate active enzymes and secondary metabolites.</title>
        <authorList>
            <person name="Sorensen T."/>
        </authorList>
    </citation>
    <scope>NUCLEOTIDE SEQUENCE [LARGE SCALE GENOMIC DNA]</scope>
    <source>
        <strain evidence="2 3">CBS 114990</strain>
    </source>
</reference>
<keyword evidence="1" id="KW-0472">Membrane</keyword>
<name>A0ABR1UVC8_9PEZI</name>
<keyword evidence="3" id="KW-1185">Reference proteome</keyword>
<accession>A0ABR1UVC8</accession>
<evidence type="ECO:0000313" key="2">
    <source>
        <dbReference type="EMBL" id="KAK8062847.1"/>
    </source>
</evidence>
<dbReference type="GeneID" id="92052318"/>
<feature type="transmembrane region" description="Helical" evidence="1">
    <location>
        <begin position="25"/>
        <end position="48"/>
    </location>
</feature>
<organism evidence="2 3">
    <name type="scientific">Apiospora hydei</name>
    <dbReference type="NCBI Taxonomy" id="1337664"/>
    <lineage>
        <taxon>Eukaryota</taxon>
        <taxon>Fungi</taxon>
        <taxon>Dikarya</taxon>
        <taxon>Ascomycota</taxon>
        <taxon>Pezizomycotina</taxon>
        <taxon>Sordariomycetes</taxon>
        <taxon>Xylariomycetidae</taxon>
        <taxon>Amphisphaeriales</taxon>
        <taxon>Apiosporaceae</taxon>
        <taxon>Apiospora</taxon>
    </lineage>
</organism>
<protein>
    <submittedName>
        <fullName evidence="2">Uncharacterized protein</fullName>
    </submittedName>
</protein>
<keyword evidence="1" id="KW-1133">Transmembrane helix</keyword>
<gene>
    <name evidence="2" type="ORF">PG997_014944</name>
</gene>
<dbReference type="Proteomes" id="UP001433268">
    <property type="component" value="Unassembled WGS sequence"/>
</dbReference>
<proteinExistence type="predicted"/>